<accession>A0A0N9I8N9</accession>
<evidence type="ECO:0000256" key="3">
    <source>
        <dbReference type="ARBA" id="ARBA00023239"/>
    </source>
</evidence>
<dbReference type="KEGG" id="kphy:AOZ06_42620"/>
<dbReference type="EMBL" id="CP012752">
    <property type="protein sequence ID" value="ALG12666.1"/>
    <property type="molecule type" value="Genomic_DNA"/>
</dbReference>
<organism evidence="7 8">
    <name type="scientific">Kibdelosporangium phytohabitans</name>
    <dbReference type="NCBI Taxonomy" id="860235"/>
    <lineage>
        <taxon>Bacteria</taxon>
        <taxon>Bacillati</taxon>
        <taxon>Actinomycetota</taxon>
        <taxon>Actinomycetes</taxon>
        <taxon>Pseudonocardiales</taxon>
        <taxon>Pseudonocardiaceae</taxon>
        <taxon>Kibdelosporangium</taxon>
    </lineage>
</organism>
<keyword evidence="3" id="KW-0456">Lyase</keyword>
<dbReference type="InterPro" id="IPR032466">
    <property type="entry name" value="Metal_Hydrolase"/>
</dbReference>
<name>A0A0N9I8N9_9PSEU</name>
<dbReference type="AlphaFoldDB" id="A0A0N9I8N9"/>
<dbReference type="PANTHER" id="PTHR21240:SF29">
    <property type="entry name" value="AMIDOHYDROLASE-RELATED DOMAIN-CONTAINING PROTEIN"/>
    <property type="match status" value="1"/>
</dbReference>
<dbReference type="GO" id="GO:0046872">
    <property type="term" value="F:metal ion binding"/>
    <property type="evidence" value="ECO:0007669"/>
    <property type="project" value="UniProtKB-KW"/>
</dbReference>
<dbReference type="InterPro" id="IPR006680">
    <property type="entry name" value="Amidohydro-rel"/>
</dbReference>
<feature type="domain" description="Amidohydrolase-related" evidence="6">
    <location>
        <begin position="5"/>
        <end position="93"/>
    </location>
</feature>
<dbReference type="STRING" id="860235.AOZ06_42620"/>
<dbReference type="PANTHER" id="PTHR21240">
    <property type="entry name" value="2-AMINO-3-CARBOXYLMUCONATE-6-SEMIALDEHYDE DECARBOXYLASE"/>
    <property type="match status" value="1"/>
</dbReference>
<dbReference type="GO" id="GO:0016787">
    <property type="term" value="F:hydrolase activity"/>
    <property type="evidence" value="ECO:0007669"/>
    <property type="project" value="InterPro"/>
</dbReference>
<gene>
    <name evidence="7" type="ORF">AOZ06_42620</name>
</gene>
<dbReference type="GO" id="GO:0019748">
    <property type="term" value="P:secondary metabolic process"/>
    <property type="evidence" value="ECO:0007669"/>
    <property type="project" value="TreeGrafter"/>
</dbReference>
<dbReference type="Proteomes" id="UP000063699">
    <property type="component" value="Chromosome"/>
</dbReference>
<evidence type="ECO:0000256" key="5">
    <source>
        <dbReference type="ARBA" id="ARBA00038889"/>
    </source>
</evidence>
<keyword evidence="8" id="KW-1185">Reference proteome</keyword>
<keyword evidence="2" id="KW-0862">Zinc</keyword>
<reference evidence="7 8" key="1">
    <citation type="submission" date="2015-07" db="EMBL/GenBank/DDBJ databases">
        <title>Genome sequencing of Kibdelosporangium phytohabitans.</title>
        <authorList>
            <person name="Qin S."/>
            <person name="Xing K."/>
        </authorList>
    </citation>
    <scope>NUCLEOTIDE SEQUENCE [LARGE SCALE GENOMIC DNA]</scope>
    <source>
        <strain evidence="7 8">KLBMP1111</strain>
    </source>
</reference>
<comment type="catalytic activity">
    <reaction evidence="4">
        <text>6-methylsalicylate + H(+) = 3-methylphenol + CO2</text>
        <dbReference type="Rhea" id="RHEA:23112"/>
        <dbReference type="ChEBI" id="CHEBI:15378"/>
        <dbReference type="ChEBI" id="CHEBI:16526"/>
        <dbReference type="ChEBI" id="CHEBI:17231"/>
        <dbReference type="ChEBI" id="CHEBI:36658"/>
        <dbReference type="EC" id="4.1.1.52"/>
    </reaction>
    <physiologicalReaction direction="left-to-right" evidence="4">
        <dbReference type="Rhea" id="RHEA:23113"/>
    </physiologicalReaction>
</comment>
<dbReference type="GO" id="GO:0047596">
    <property type="term" value="F:6-methylsalicylate decarboxylase activity"/>
    <property type="evidence" value="ECO:0007669"/>
    <property type="project" value="UniProtKB-EC"/>
</dbReference>
<dbReference type="SUPFAM" id="SSF51556">
    <property type="entry name" value="Metallo-dependent hydrolases"/>
    <property type="match status" value="1"/>
</dbReference>
<evidence type="ECO:0000256" key="1">
    <source>
        <dbReference type="ARBA" id="ARBA00022723"/>
    </source>
</evidence>
<dbReference type="Gene3D" id="3.20.20.140">
    <property type="entry name" value="Metal-dependent hydrolases"/>
    <property type="match status" value="1"/>
</dbReference>
<dbReference type="InterPro" id="IPR032465">
    <property type="entry name" value="ACMSD"/>
</dbReference>
<evidence type="ECO:0000259" key="6">
    <source>
        <dbReference type="Pfam" id="PF04909"/>
    </source>
</evidence>
<evidence type="ECO:0000256" key="4">
    <source>
        <dbReference type="ARBA" id="ARBA00036832"/>
    </source>
</evidence>
<dbReference type="Pfam" id="PF04909">
    <property type="entry name" value="Amidohydro_2"/>
    <property type="match status" value="1"/>
</dbReference>
<dbReference type="EC" id="4.1.1.52" evidence="5"/>
<evidence type="ECO:0000313" key="8">
    <source>
        <dbReference type="Proteomes" id="UP000063699"/>
    </source>
</evidence>
<dbReference type="GO" id="GO:0005829">
    <property type="term" value="C:cytosol"/>
    <property type="evidence" value="ECO:0007669"/>
    <property type="project" value="TreeGrafter"/>
</dbReference>
<protein>
    <recommendedName>
        <fullName evidence="5">6-methylsalicylate decarboxylase</fullName>
        <ecNumber evidence="5">4.1.1.52</ecNumber>
    </recommendedName>
</protein>
<evidence type="ECO:0000256" key="2">
    <source>
        <dbReference type="ARBA" id="ARBA00022833"/>
    </source>
</evidence>
<proteinExistence type="predicted"/>
<keyword evidence="1" id="KW-0479">Metal-binding</keyword>
<evidence type="ECO:0000313" key="7">
    <source>
        <dbReference type="EMBL" id="ALG12666.1"/>
    </source>
</evidence>
<sequence>MAMPYSGVFKRFPNLTFVVAHAGGALPVLAGRLALLGNEAWVPNPQGLSRGDIAAALRRLWVGTATAASNQQLAAAAETVGEDHIVYGSDWGVPCTNQQSLARNIQGLRATTALSPIARTSVRDRTRELFPAAARRAWQR</sequence>